<evidence type="ECO:0000313" key="6">
    <source>
        <dbReference type="Proteomes" id="UP000297149"/>
    </source>
</evidence>
<dbReference type="KEGG" id="ddb:E7747_06175"/>
<dbReference type="InterPro" id="IPR014755">
    <property type="entry name" value="Cu-Rt/internalin_Ig-like"/>
</dbReference>
<feature type="region of interest" description="Disordered" evidence="2">
    <location>
        <begin position="392"/>
        <end position="438"/>
    </location>
</feature>
<dbReference type="InterPro" id="IPR032812">
    <property type="entry name" value="SbsA_Ig"/>
</dbReference>
<feature type="domain" description="SbsA Ig-like" evidence="4">
    <location>
        <begin position="55"/>
        <end position="154"/>
    </location>
</feature>
<proteinExistence type="predicted"/>
<keyword evidence="3" id="KW-0472">Membrane</keyword>
<keyword evidence="3" id="KW-0812">Transmembrane</keyword>
<evidence type="ECO:0000256" key="3">
    <source>
        <dbReference type="SAM" id="Phobius"/>
    </source>
</evidence>
<accession>A0A4P7W3D3</accession>
<dbReference type="EMBL" id="CP039396">
    <property type="protein sequence ID" value="QCD41905.1"/>
    <property type="molecule type" value="Genomic_DNA"/>
</dbReference>
<dbReference type="Pfam" id="PF13205">
    <property type="entry name" value="Big_5"/>
    <property type="match status" value="1"/>
</dbReference>
<sequence length="470" mass="52758">MGQLCCRFFLILQFPNHSIPPMRSVSALRLLFIFVMTVFLAACASMGRPEGGPRDMTPPVFVRSNPRPGQLNVSGNKIIVEFDENVALDDAMNKVVVSPAQRTTPVVSANGRRVTVELRDTLKPDVTYTIDFADAIKDLNESNVLDGFALDFATGDSIDSLRISGMLFEARTLEPAQGMVVGVYSNLSDTAIKTLPLERITKTNQLGQFTLRGLKAGTYRIYALNDVNRDYHWDRSEDVAFYDVTVSPSSEPAQFADTLINVAGEDSIVMRDGTRFLPDDVLLTWFNEGYSSQYLRNYGRSNKHIIDFEFSAKADTLPIIKLLNSRRAGEDISQWAVLEANQTLDTLRYWITDTALMAMDTLMVEARYLMTDTLEQLSMTVDTLRLVDKGARNRKRQMEKEAQQREKERAKERKELEKQGVDLDSLDAADTIPPRPEPIKFKVTSAANQDVHRPLLFASETPVATFDSSL</sequence>
<keyword evidence="6" id="KW-1185">Reference proteome</keyword>
<dbReference type="Gene3D" id="2.60.40.1220">
    <property type="match status" value="1"/>
</dbReference>
<name>A0A4P7W3D3_9BACT</name>
<evidence type="ECO:0000313" key="5">
    <source>
        <dbReference type="EMBL" id="QCD41905.1"/>
    </source>
</evidence>
<dbReference type="Proteomes" id="UP000297149">
    <property type="component" value="Chromosome"/>
</dbReference>
<keyword evidence="3" id="KW-1133">Transmembrane helix</keyword>
<gene>
    <name evidence="5" type="ORF">E7747_06175</name>
</gene>
<feature type="compositionally biased region" description="Basic and acidic residues" evidence="2">
    <location>
        <begin position="392"/>
        <end position="421"/>
    </location>
</feature>
<organism evidence="5 6">
    <name type="scientific">Duncaniella dubosii</name>
    <dbReference type="NCBI Taxonomy" id="2518971"/>
    <lineage>
        <taxon>Bacteria</taxon>
        <taxon>Pseudomonadati</taxon>
        <taxon>Bacteroidota</taxon>
        <taxon>Bacteroidia</taxon>
        <taxon>Bacteroidales</taxon>
        <taxon>Muribaculaceae</taxon>
        <taxon>Duncaniella</taxon>
    </lineage>
</organism>
<evidence type="ECO:0000256" key="2">
    <source>
        <dbReference type="SAM" id="MobiDB-lite"/>
    </source>
</evidence>
<evidence type="ECO:0000259" key="4">
    <source>
        <dbReference type="Pfam" id="PF13205"/>
    </source>
</evidence>
<protein>
    <recommendedName>
        <fullName evidence="4">SbsA Ig-like domain-containing protein</fullName>
    </recommendedName>
</protein>
<reference evidence="6" key="1">
    <citation type="submission" date="2019-02" db="EMBL/GenBank/DDBJ databases">
        <title>Isolation and identification of novel species under the genus Muribaculum.</title>
        <authorList>
            <person name="Miyake S."/>
            <person name="Ding Y."/>
            <person name="Low A."/>
            <person name="Soh M."/>
            <person name="Seedorf H."/>
        </authorList>
    </citation>
    <scope>NUCLEOTIDE SEQUENCE [LARGE SCALE GENOMIC DNA]</scope>
    <source>
        <strain evidence="6">H5</strain>
    </source>
</reference>
<keyword evidence="1" id="KW-0732">Signal</keyword>
<evidence type="ECO:0000256" key="1">
    <source>
        <dbReference type="ARBA" id="ARBA00022729"/>
    </source>
</evidence>
<dbReference type="AlphaFoldDB" id="A0A4P7W3D3"/>
<feature type="transmembrane region" description="Helical" evidence="3">
    <location>
        <begin position="28"/>
        <end position="47"/>
    </location>
</feature>